<dbReference type="PANTHER" id="PTHR43176:SF5">
    <property type="entry name" value="3-HYDROXYISOBUTYRYL-COA HYDROLASE-LIKE PROTEIN 4, MITOCHONDRIAL"/>
    <property type="match status" value="1"/>
</dbReference>
<reference evidence="3 4" key="1">
    <citation type="submission" date="2012-05" db="EMBL/GenBank/DDBJ databases">
        <authorList>
            <person name="Weinstock G."/>
            <person name="Sodergren E."/>
            <person name="Lobos E.A."/>
            <person name="Fulton L."/>
            <person name="Fulton R."/>
            <person name="Courtney L."/>
            <person name="Fronick C."/>
            <person name="O'Laughlin M."/>
            <person name="Godfrey J."/>
            <person name="Wilson R.M."/>
            <person name="Miner T."/>
            <person name="Farmer C."/>
            <person name="Delehaunty K."/>
            <person name="Cordes M."/>
            <person name="Minx P."/>
            <person name="Tomlinson C."/>
            <person name="Chen J."/>
            <person name="Wollam A."/>
            <person name="Pepin K.H."/>
            <person name="Bhonagiri V."/>
            <person name="Zhang X."/>
            <person name="Suruliraj S."/>
            <person name="Warren W."/>
            <person name="Mitreva M."/>
            <person name="Mardis E.R."/>
            <person name="Wilson R.K."/>
        </authorList>
    </citation>
    <scope>NUCLEOTIDE SEQUENCE [LARGE SCALE GENOMIC DNA]</scope>
    <source>
        <strain evidence="3 4">F0235</strain>
    </source>
</reference>
<dbReference type="Gene3D" id="3.90.226.10">
    <property type="entry name" value="2-enoyl-CoA Hydratase, Chain A, domain 1"/>
    <property type="match status" value="1"/>
</dbReference>
<dbReference type="CDD" id="cd06558">
    <property type="entry name" value="crotonase-like"/>
    <property type="match status" value="1"/>
</dbReference>
<dbReference type="EMBL" id="AMEM01000016">
    <property type="protein sequence ID" value="EKX90838.1"/>
    <property type="molecule type" value="Genomic_DNA"/>
</dbReference>
<dbReference type="GO" id="GO:0016853">
    <property type="term" value="F:isomerase activity"/>
    <property type="evidence" value="ECO:0007669"/>
    <property type="project" value="UniProtKB-KW"/>
</dbReference>
<gene>
    <name evidence="3" type="ORF">HMPREF9997_00902</name>
</gene>
<dbReference type="PATRIC" id="fig|1035195.3.peg.805"/>
<dbReference type="GeneID" id="84896470"/>
<dbReference type="InterPro" id="IPR032259">
    <property type="entry name" value="HIBYL-CoA-H"/>
</dbReference>
<protein>
    <submittedName>
        <fullName evidence="3">Enoyl-CoA hydratase/isomerase family protein</fullName>
    </submittedName>
</protein>
<dbReference type="SUPFAM" id="SSF52096">
    <property type="entry name" value="ClpP/crotonase"/>
    <property type="match status" value="1"/>
</dbReference>
<name>L1MHV5_9CORY</name>
<dbReference type="InterPro" id="IPR045004">
    <property type="entry name" value="ECH_dom"/>
</dbReference>
<organism evidence="3 4">
    <name type="scientific">Corynebacterium durum F0235</name>
    <dbReference type="NCBI Taxonomy" id="1035195"/>
    <lineage>
        <taxon>Bacteria</taxon>
        <taxon>Bacillati</taxon>
        <taxon>Actinomycetota</taxon>
        <taxon>Actinomycetes</taxon>
        <taxon>Mycobacteriales</taxon>
        <taxon>Corynebacteriaceae</taxon>
        <taxon>Corynebacterium</taxon>
    </lineage>
</organism>
<dbReference type="GO" id="GO:0006574">
    <property type="term" value="P:L-valine catabolic process"/>
    <property type="evidence" value="ECO:0007669"/>
    <property type="project" value="TreeGrafter"/>
</dbReference>
<keyword evidence="4" id="KW-1185">Reference proteome</keyword>
<dbReference type="PANTHER" id="PTHR43176">
    <property type="entry name" value="3-HYDROXYISOBUTYRYL-COA HYDROLASE-RELATED"/>
    <property type="match status" value="1"/>
</dbReference>
<evidence type="ECO:0000313" key="3">
    <source>
        <dbReference type="EMBL" id="EKX90838.1"/>
    </source>
</evidence>
<dbReference type="Pfam" id="PF16113">
    <property type="entry name" value="ECH_2"/>
    <property type="match status" value="1"/>
</dbReference>
<comment type="caution">
    <text evidence="3">The sequence shown here is derived from an EMBL/GenBank/DDBJ whole genome shotgun (WGS) entry which is preliminary data.</text>
</comment>
<keyword evidence="1" id="KW-0378">Hydrolase</keyword>
<evidence type="ECO:0000256" key="1">
    <source>
        <dbReference type="ARBA" id="ARBA00022801"/>
    </source>
</evidence>
<keyword evidence="3" id="KW-0413">Isomerase</keyword>
<feature type="domain" description="Enoyl-CoA hydratase/isomerase" evidence="2">
    <location>
        <begin position="17"/>
        <end position="343"/>
    </location>
</feature>
<dbReference type="RefSeq" id="WP_006063143.1">
    <property type="nucleotide sequence ID" value="NZ_KB290830.1"/>
</dbReference>
<dbReference type="AlphaFoldDB" id="L1MHV5"/>
<evidence type="ECO:0000313" key="4">
    <source>
        <dbReference type="Proteomes" id="UP000010445"/>
    </source>
</evidence>
<dbReference type="GO" id="GO:0003860">
    <property type="term" value="F:3-hydroxyisobutyryl-CoA hydrolase activity"/>
    <property type="evidence" value="ECO:0007669"/>
    <property type="project" value="InterPro"/>
</dbReference>
<proteinExistence type="predicted"/>
<sequence>MSMSVCPVNVSVRNSTGLLELNRPKALNSLNPRMVDLITDALEKWADDPDVHRVIIYSSSPKAFCAGGDVRLVREEITGGSYKAGDKFFLDEYEMNNALANFPKPVVALIDGVAMGGGLGISAHGSHRVITENALAAMPEMVIGFSPDVGMTWMMARMVGEPGRPIPALASFALLTGWRFSPADMLWSGLATDYVPSEDLGEFMDTVIAESLDDALERFSTQPTGESELAVWLPEIEECFGHPTWADISAALSECANAEFVELVHGLMRDANPSSVVATVELFNANLEVSSLRVALENENAIGSELRREPNFPEGVRAVLVDKTRDAEFTPSDYKDVDVRTYRTILS</sequence>
<dbReference type="eggNOG" id="COG1024">
    <property type="taxonomic scope" value="Bacteria"/>
</dbReference>
<dbReference type="InterPro" id="IPR029045">
    <property type="entry name" value="ClpP/crotonase-like_dom_sf"/>
</dbReference>
<accession>L1MHV5</accession>
<dbReference type="Proteomes" id="UP000010445">
    <property type="component" value="Unassembled WGS sequence"/>
</dbReference>
<dbReference type="HOGENOM" id="CLU_009834_22_1_11"/>
<evidence type="ECO:0000259" key="2">
    <source>
        <dbReference type="Pfam" id="PF16113"/>
    </source>
</evidence>
<dbReference type="STRING" id="1035195.HMPREF9997_00902"/>
<dbReference type="NCBIfam" id="NF004127">
    <property type="entry name" value="PRK05617.1"/>
    <property type="match status" value="1"/>
</dbReference>